<comment type="caution">
    <text evidence="2">The sequence shown here is derived from an EMBL/GenBank/DDBJ whole genome shotgun (WGS) entry which is preliminary data.</text>
</comment>
<dbReference type="Proteomes" id="UP001197093">
    <property type="component" value="Unassembled WGS sequence"/>
</dbReference>
<protein>
    <recommendedName>
        <fullName evidence="4">F-box domain-containing protein</fullName>
    </recommendedName>
</protein>
<evidence type="ECO:0000313" key="3">
    <source>
        <dbReference type="Proteomes" id="UP001197093"/>
    </source>
</evidence>
<gene>
    <name evidence="2" type="ORF">NEMBOFW57_007645</name>
</gene>
<dbReference type="SUPFAM" id="SSF52047">
    <property type="entry name" value="RNI-like"/>
    <property type="match status" value="1"/>
</dbReference>
<evidence type="ECO:0000256" key="1">
    <source>
        <dbReference type="SAM" id="SignalP"/>
    </source>
</evidence>
<keyword evidence="1" id="KW-0732">Signal</keyword>
<accession>A0AAD4HXL7</accession>
<reference evidence="2" key="1">
    <citation type="submission" date="2023-02" db="EMBL/GenBank/DDBJ databases">
        <authorList>
            <person name="Palmer J.M."/>
        </authorList>
    </citation>
    <scope>NUCLEOTIDE SEQUENCE</scope>
    <source>
        <strain evidence="2">FW57</strain>
    </source>
</reference>
<evidence type="ECO:0000313" key="2">
    <source>
        <dbReference type="EMBL" id="KAG7288122.1"/>
    </source>
</evidence>
<name>A0AAD4HXL7_9PEZI</name>
<dbReference type="Gene3D" id="3.80.10.10">
    <property type="entry name" value="Ribonuclease Inhibitor"/>
    <property type="match status" value="1"/>
</dbReference>
<proteinExistence type="predicted"/>
<organism evidence="2 3">
    <name type="scientific">Staphylotrichum longicolle</name>
    <dbReference type="NCBI Taxonomy" id="669026"/>
    <lineage>
        <taxon>Eukaryota</taxon>
        <taxon>Fungi</taxon>
        <taxon>Dikarya</taxon>
        <taxon>Ascomycota</taxon>
        <taxon>Pezizomycotina</taxon>
        <taxon>Sordariomycetes</taxon>
        <taxon>Sordariomycetidae</taxon>
        <taxon>Sordariales</taxon>
        <taxon>Chaetomiaceae</taxon>
        <taxon>Staphylotrichum</taxon>
    </lineage>
</organism>
<evidence type="ECO:0008006" key="4">
    <source>
        <dbReference type="Google" id="ProtNLM"/>
    </source>
</evidence>
<dbReference type="EMBL" id="JAHCVI010000003">
    <property type="protein sequence ID" value="KAG7288122.1"/>
    <property type="molecule type" value="Genomic_DNA"/>
</dbReference>
<keyword evidence="3" id="KW-1185">Reference proteome</keyword>
<feature type="signal peptide" evidence="1">
    <location>
        <begin position="1"/>
        <end position="23"/>
    </location>
</feature>
<feature type="chain" id="PRO_5042037917" description="F-box domain-containing protein" evidence="1">
    <location>
        <begin position="24"/>
        <end position="394"/>
    </location>
</feature>
<sequence length="394" mass="43800">MVEPRKPSLLSLHLLVLEGIAEALSSKVIAALANLAATCRALYGIATPILYHQPQGWSERRLALYRTLAKRPELARRVRVLRLDFDEGHSGFPENEDDRALLLDLAARHGWSKALQAAVTMENGRLPARWEDDDAHDLLTSLLIAMCPNVEKLSAGLGYIAFFALLQPATLPRLKDVYVTHIDTEMGSYLYSLNRLYLAAPNIEVFTSAMAAGVGDTDLPLGNVRDLRLDWSCISTGCLRTLLRSCPQLESFAYDANGPTVGEEQFNAGSVRKLLLRYAPRLKHLHVDLREGYEMIEWAEDEDNGDDGNDPQPSPGFSSLSCLETLTVDPGVLNDWDIQQPVAALFPQSLRSLTLLRAYPKSSAKLNDDQLKAFASTARDFLPNLQHINFVQEY</sequence>
<dbReference type="AlphaFoldDB" id="A0AAD4HXL7"/>
<dbReference type="InterPro" id="IPR032675">
    <property type="entry name" value="LRR_dom_sf"/>
</dbReference>